<dbReference type="RefSeq" id="WP_002619307.1">
    <property type="nucleotide sequence ID" value="NC_014623.1"/>
</dbReference>
<evidence type="ECO:0000256" key="4">
    <source>
        <dbReference type="ARBA" id="ARBA00022837"/>
    </source>
</evidence>
<keyword evidence="4" id="KW-0106">Calcium</keyword>
<protein>
    <submittedName>
        <fullName evidence="6">Vcbs</fullName>
    </submittedName>
</protein>
<dbReference type="NCBIfam" id="NF012211">
    <property type="entry name" value="tand_rpt_95"/>
    <property type="match status" value="7"/>
</dbReference>
<reference evidence="6 7" key="1">
    <citation type="submission" date="2006-04" db="EMBL/GenBank/DDBJ databases">
        <authorList>
            <person name="Nierman W.C."/>
        </authorList>
    </citation>
    <scope>NUCLEOTIDE SEQUENCE [LARGE SCALE GENOMIC DNA]</scope>
    <source>
        <strain evidence="6 7">DW4/3-1</strain>
    </source>
</reference>
<evidence type="ECO:0000313" key="6">
    <source>
        <dbReference type="EMBL" id="EAU62308.1"/>
    </source>
</evidence>
<proteinExistence type="predicted"/>
<sequence>MMAFSAPSARLRPFRSLMVMMLMGILGTSCEPAGEVRSKGLSSQAERLVAGNADLQLLLIDTADPIAEGATYNYRIDVLNVGPNPAESVSVSVNLATQAFFQTFSAPAGWSCNTLGDVHVWTCTVATLAVNSPQSITFTMQAPFQDDVLMSASASVSSSGTTDPVPGNNAATQETVVGENDPPVNIYPPVQTIPQNTELVFSSASGKRVATSDSDIFGKSLRVLLQVAQGADCGTVTLSQRTGLSFITGDGTADVAMLFTGTLSNVNAALEGLKFTPKATYSGSASIIFSVLDQGNSGLGGNKSDTDPILVNVTAVNNPPVANDDGFTLFKNSGTTELDVLANDTTAPDTGETLSITGVTQPANGTVTFTATRVSFTPATDFVGPTTFTYTVSDGRGGTDTATVTVVMTDSNSPPVANDDSFTVAKDSGATQLDVLANDTTAPDTGETLSITGVTQPANGTVTFTATNVSFTPAAGFVGPTAFTYTVSDGRGASDTATVTVTVTDSNNPPVANDDSFTVPKDSGATELDVLANDTTAPDTGETLSITGVTQPANGTVTFTATRVSFTPAAGFVGPTTFTYTVSDGRGGTDTATVTVTVSETNNPPVANDDGFTVLRDSSATELDVLANDTTAPDVGETLSITGVTQPANGAVTFTATRVSFTPPAGFAGSTTFTYTVSDGRGGTDTATVTVVVTETNNPPVANDDSFRVAKNSGATELDVLANDTTAPDAGETLSITGVTQPANGTVTFTATRVSFTPPPGFVGPTTFTYTVSDGRGGTDTATVTVTVFETNNPPVANDDRFTVSKNSGATQLDVLANDTTAPDTGETLSITGVTQPANGTVTFTATRVSFTPATDFVGTTTFSYTASDGRGGVDTATVTVTVTETNNPPVANDDRFTVAENSGATELDVLANDTVAPDEGETLSITAVTQPDNGTVTFTATRVSFAPIPDFVGTTTFIYTVSDGRGGTATATVTVTVTEVPEVPEDVDSDGDGVPDAVEREAGTDPFNPDTDGGGVNDGEEIRRGTDPLNDVDDFLIGGGGCASAGSMGLLSLALLSSLPLLRRRRAGGRGPWGTSGLGVLLAVMGLLGAPLANAQPASSPATQKIDAQQYKPGPGSQDVLGLLSATVGRHLGWNLGLSVSYAKDPLTVRDSISEETVYSLVESQLTVDVLGAIAFHERFEIGLALPITSQSADASPVFGEGVDATGIGDLRVVPKARVFSSGALHLGAAVPLHLPTGGDSEFLGGGFSAQPRLLGEWRFGGGPRILANLGVNLRSKEQLRNLIVSNAFAYGLGAEVPFSVGKGQLSAGATLLGALPLGDNGSEARPLELLATVRFRFAEAFLAHLGGGPGLSRGYGTPGFRAFAGLMYVAPGS</sequence>
<keyword evidence="3" id="KW-0732">Signal</keyword>
<dbReference type="PANTHER" id="PTHR34720:SF9">
    <property type="entry name" value="BLR4714 PROTEIN"/>
    <property type="match status" value="1"/>
</dbReference>
<comment type="caution">
    <text evidence="6">The sequence shown here is derived from an EMBL/GenBank/DDBJ whole genome shotgun (WGS) entry which is preliminary data.</text>
</comment>
<gene>
    <name evidence="6" type="ORF">STIAU_3545</name>
</gene>
<evidence type="ECO:0000256" key="3">
    <source>
        <dbReference type="ARBA" id="ARBA00022729"/>
    </source>
</evidence>
<accession>Q08P97</accession>
<dbReference type="PANTHER" id="PTHR34720">
    <property type="entry name" value="MICROCYSTIN DEPENDENT PROTEIN"/>
    <property type="match status" value="1"/>
</dbReference>
<comment type="subcellular location">
    <subcellularLocation>
        <location evidence="1">Secreted</location>
    </subcellularLocation>
</comment>
<organism evidence="6 7">
    <name type="scientific">Stigmatella aurantiaca (strain DW4/3-1)</name>
    <dbReference type="NCBI Taxonomy" id="378806"/>
    <lineage>
        <taxon>Bacteria</taxon>
        <taxon>Pseudomonadati</taxon>
        <taxon>Myxococcota</taxon>
        <taxon>Myxococcia</taxon>
        <taxon>Myxococcales</taxon>
        <taxon>Cystobacterineae</taxon>
        <taxon>Archangiaceae</taxon>
        <taxon>Stigmatella</taxon>
    </lineage>
</organism>
<name>Q08P97_STIAD</name>
<dbReference type="Gene3D" id="2.60.40.2810">
    <property type="match status" value="7"/>
</dbReference>
<dbReference type="Pfam" id="PF18884">
    <property type="entry name" value="TSP3_bac"/>
    <property type="match status" value="2"/>
</dbReference>
<evidence type="ECO:0000256" key="1">
    <source>
        <dbReference type="ARBA" id="ARBA00004613"/>
    </source>
</evidence>
<evidence type="ECO:0000256" key="5">
    <source>
        <dbReference type="SAM" id="MobiDB-lite"/>
    </source>
</evidence>
<keyword evidence="2" id="KW-0964">Secreted</keyword>
<dbReference type="Pfam" id="PF17963">
    <property type="entry name" value="Big_9"/>
    <property type="match status" value="7"/>
</dbReference>
<dbReference type="Proteomes" id="UP000032702">
    <property type="component" value="Unassembled WGS sequence"/>
</dbReference>
<evidence type="ECO:0000256" key="2">
    <source>
        <dbReference type="ARBA" id="ARBA00022525"/>
    </source>
</evidence>
<dbReference type="InterPro" id="IPR059100">
    <property type="entry name" value="TSP3_bac"/>
</dbReference>
<evidence type="ECO:0000313" key="7">
    <source>
        <dbReference type="Proteomes" id="UP000032702"/>
    </source>
</evidence>
<feature type="compositionally biased region" description="Acidic residues" evidence="5">
    <location>
        <begin position="984"/>
        <end position="994"/>
    </location>
</feature>
<dbReference type="EMBL" id="AAMD01000250">
    <property type="protein sequence ID" value="EAU62308.1"/>
    <property type="molecule type" value="Genomic_DNA"/>
</dbReference>
<feature type="region of interest" description="Disordered" evidence="5">
    <location>
        <begin position="984"/>
        <end position="1028"/>
    </location>
</feature>